<gene>
    <name evidence="1" type="ORF">K8V20_09720</name>
</gene>
<organism evidence="1 2">
    <name type="scientific">Subdoligranulum variabile</name>
    <dbReference type="NCBI Taxonomy" id="214851"/>
    <lineage>
        <taxon>Bacteria</taxon>
        <taxon>Bacillati</taxon>
        <taxon>Bacillota</taxon>
        <taxon>Clostridia</taxon>
        <taxon>Eubacteriales</taxon>
        <taxon>Oscillospiraceae</taxon>
        <taxon>Subdoligranulum</taxon>
    </lineage>
</organism>
<protein>
    <submittedName>
        <fullName evidence="1">Uncharacterized protein</fullName>
    </submittedName>
</protein>
<accession>A0A921LNP0</accession>
<dbReference type="EMBL" id="DYVE01000251">
    <property type="protein sequence ID" value="HJG28901.1"/>
    <property type="molecule type" value="Genomic_DNA"/>
</dbReference>
<proteinExistence type="predicted"/>
<reference evidence="1" key="1">
    <citation type="journal article" date="2021" name="PeerJ">
        <title>Extensive microbial diversity within the chicken gut microbiome revealed by metagenomics and culture.</title>
        <authorList>
            <person name="Gilroy R."/>
            <person name="Ravi A."/>
            <person name="Getino M."/>
            <person name="Pursley I."/>
            <person name="Horton D.L."/>
            <person name="Alikhan N.F."/>
            <person name="Baker D."/>
            <person name="Gharbi K."/>
            <person name="Hall N."/>
            <person name="Watson M."/>
            <person name="Adriaenssens E.M."/>
            <person name="Foster-Nyarko E."/>
            <person name="Jarju S."/>
            <person name="Secka A."/>
            <person name="Antonio M."/>
            <person name="Oren A."/>
            <person name="Chaudhuri R.R."/>
            <person name="La Ragione R."/>
            <person name="Hildebrand F."/>
            <person name="Pallen M.J."/>
        </authorList>
    </citation>
    <scope>NUCLEOTIDE SEQUENCE</scope>
    <source>
        <strain evidence="1">ChiBcec21-2208</strain>
    </source>
</reference>
<sequence>MSQYTIKPGRLGRRIIRAYKAVENRFVRAFLQPDGSLRTGAAGDKVVRAYKRVETAVVNRYKGIETAFVDAFLEKKTNPEKPSGHFPGQGSDRS</sequence>
<comment type="caution">
    <text evidence="1">The sequence shown here is derived from an EMBL/GenBank/DDBJ whole genome shotgun (WGS) entry which is preliminary data.</text>
</comment>
<evidence type="ECO:0000313" key="2">
    <source>
        <dbReference type="Proteomes" id="UP000782880"/>
    </source>
</evidence>
<evidence type="ECO:0000313" key="1">
    <source>
        <dbReference type="EMBL" id="HJG28901.1"/>
    </source>
</evidence>
<name>A0A921LNP0_9FIRM</name>
<dbReference type="Proteomes" id="UP000782880">
    <property type="component" value="Unassembled WGS sequence"/>
</dbReference>
<dbReference type="AlphaFoldDB" id="A0A921LNP0"/>
<reference evidence="1" key="2">
    <citation type="submission" date="2021-09" db="EMBL/GenBank/DDBJ databases">
        <authorList>
            <person name="Gilroy R."/>
        </authorList>
    </citation>
    <scope>NUCLEOTIDE SEQUENCE</scope>
    <source>
        <strain evidence="1">ChiBcec21-2208</strain>
    </source>
</reference>